<evidence type="ECO:0000256" key="7">
    <source>
        <dbReference type="ARBA" id="ARBA00022840"/>
    </source>
</evidence>
<keyword evidence="9 10" id="KW-0234">DNA repair</keyword>
<dbReference type="SUPFAM" id="SSF52980">
    <property type="entry name" value="Restriction endonuclease-like"/>
    <property type="match status" value="1"/>
</dbReference>
<evidence type="ECO:0000256" key="2">
    <source>
        <dbReference type="ARBA" id="ARBA00022741"/>
    </source>
</evidence>
<dbReference type="HAMAP" id="MF_01486">
    <property type="entry name" value="RecC"/>
    <property type="match status" value="1"/>
</dbReference>
<keyword evidence="5 10" id="KW-0347">Helicase</keyword>
<reference evidence="12 13" key="1">
    <citation type="submission" date="2021-10" db="EMBL/GenBank/DDBJ databases">
        <title>Alishewanella koreense sp. nov. isolated from seawater of southwestern coast in South Korea and the proposal for the reclassification of Rheinheimera perlucida and Rheinheimera tuosuensis as Arsukibacterium perlucida and Arsukibacterium tuosuensis.</title>
        <authorList>
            <person name="Kim K.H."/>
            <person name="Ruan W."/>
            <person name="Kim K.R."/>
            <person name="Baek J.H."/>
            <person name="Jeon C.O."/>
        </authorList>
    </citation>
    <scope>NUCLEOTIDE SEQUENCE [LARGE SCALE GENOMIC DNA]</scope>
    <source>
        <strain evidence="12 13">16-MA</strain>
    </source>
</reference>
<evidence type="ECO:0000256" key="6">
    <source>
        <dbReference type="ARBA" id="ARBA00022839"/>
    </source>
</evidence>
<dbReference type="Pfam" id="PF17946">
    <property type="entry name" value="RecC_C"/>
    <property type="match status" value="1"/>
</dbReference>
<evidence type="ECO:0000256" key="1">
    <source>
        <dbReference type="ARBA" id="ARBA00022722"/>
    </source>
</evidence>
<dbReference type="InterPro" id="IPR006697">
    <property type="entry name" value="RecC"/>
</dbReference>
<dbReference type="PANTHER" id="PTHR30591">
    <property type="entry name" value="RECBCD ENZYME SUBUNIT RECC"/>
    <property type="match status" value="1"/>
</dbReference>
<dbReference type="RefSeq" id="WP_226752095.1">
    <property type="nucleotide sequence ID" value="NZ_JAEINI020000013.1"/>
</dbReference>
<evidence type="ECO:0000256" key="9">
    <source>
        <dbReference type="ARBA" id="ARBA00023204"/>
    </source>
</evidence>
<evidence type="ECO:0000313" key="12">
    <source>
        <dbReference type="EMBL" id="MCB5228031.1"/>
    </source>
</evidence>
<dbReference type="Pfam" id="PF04257">
    <property type="entry name" value="Exonuc_V_gamma"/>
    <property type="match status" value="1"/>
</dbReference>
<dbReference type="PANTHER" id="PTHR30591:SF1">
    <property type="entry name" value="RECBCD ENZYME SUBUNIT RECC"/>
    <property type="match status" value="1"/>
</dbReference>
<dbReference type="GO" id="GO:0008854">
    <property type="term" value="F:exodeoxyribonuclease V activity"/>
    <property type="evidence" value="ECO:0007669"/>
    <property type="project" value="UniProtKB-EC"/>
</dbReference>
<keyword evidence="4 10" id="KW-0378">Hydrolase</keyword>
<protein>
    <recommendedName>
        <fullName evidence="10">RecBCD enzyme subunit RecC</fullName>
    </recommendedName>
    <alternativeName>
        <fullName evidence="10">Exonuclease V subunit RecC</fullName>
        <shortName evidence="10">ExoV subunit RecC</shortName>
    </alternativeName>
    <alternativeName>
        <fullName evidence="10">Helicase/nuclease RecBCD subunit RecC</fullName>
    </alternativeName>
</protein>
<evidence type="ECO:0000256" key="8">
    <source>
        <dbReference type="ARBA" id="ARBA00023125"/>
    </source>
</evidence>
<organism evidence="12 13">
    <name type="scientific">Alishewanella maricola</name>
    <dbReference type="NCBI Taxonomy" id="2795740"/>
    <lineage>
        <taxon>Bacteria</taxon>
        <taxon>Pseudomonadati</taxon>
        <taxon>Pseudomonadota</taxon>
        <taxon>Gammaproteobacteria</taxon>
        <taxon>Alteromonadales</taxon>
        <taxon>Alteromonadaceae</taxon>
        <taxon>Alishewanella</taxon>
    </lineage>
</organism>
<comment type="miscellaneous">
    <text evidence="10">In the RecBCD complex, RecB has a slow 3'-5' helicase, an exonuclease activity and loads RecA onto ssDNA, RecD has a fast 5'-3' helicase activity, while RecC stimulates the ATPase and processivity of the RecB helicase and contributes to recognition of the Chi site.</text>
</comment>
<gene>
    <name evidence="10 12" type="primary">recC</name>
    <name evidence="12" type="ORF">JAO78_014550</name>
</gene>
<dbReference type="Gene3D" id="3.40.50.300">
    <property type="entry name" value="P-loop containing nucleotide triphosphate hydrolases"/>
    <property type="match status" value="2"/>
</dbReference>
<accession>A0ABS8C6R6</accession>
<name>A0ABS8C6R6_9ALTE</name>
<evidence type="ECO:0000256" key="5">
    <source>
        <dbReference type="ARBA" id="ARBA00022806"/>
    </source>
</evidence>
<keyword evidence="1 10" id="KW-0540">Nuclease</keyword>
<feature type="domain" description="RecC C-terminal" evidence="11">
    <location>
        <begin position="829"/>
        <end position="1075"/>
    </location>
</feature>
<comment type="function">
    <text evidence="10">A helicase/nuclease that prepares dsDNA breaks (DSB) for recombinational DNA repair. Binds to DSBs and unwinds DNA via a highly rapid and processive ATP-dependent bidirectional helicase activity. Unwinds dsDNA until it encounters a Chi (crossover hotspot instigator) sequence from the 3' direction. Cuts ssDNA a few nucleotides 3' to the Chi site. The properties and activities of the enzyme are changed at Chi. The Chi-altered holoenzyme produces a long 3'-ssDNA overhang and facilitates RecA-binding to the ssDNA for homologous DNA recombination and repair. Holoenzyme degrades any linearized DNA that is unable to undergo homologous recombination. In the holoenzyme this subunit recognizes the wild-type Chi sequence, and when added to isolated RecB increases its ATP-dependent helicase processivity.</text>
</comment>
<keyword evidence="8 10" id="KW-0238">DNA-binding</keyword>
<dbReference type="InterPro" id="IPR041500">
    <property type="entry name" value="RecC_C"/>
</dbReference>
<comment type="caution">
    <text evidence="12">The sequence shown here is derived from an EMBL/GenBank/DDBJ whole genome shotgun (WGS) entry which is preliminary data.</text>
</comment>
<keyword evidence="3 10" id="KW-0227">DNA damage</keyword>
<sequence>MTLTPGFIAAHSHRLEALTDLVVQLVAQYPIAPLEEEVVLVQSNGIAQWLKQALASHTGIATMLEVTLPARLVWRAYRAVLGQAIPRQSPFDKSRLRWRLLRLLPALMQQHTEFAALQSYVAEDADQRKLFQLSDKLADLFDQYQVYRADWLDAWANGQATIWHRGKAEPLAADQQWQALLWQALVQDIGAEQICSNRATLHQRFLTEAANLTATGRKPAALPPRIVVFGISSLPRQTLEVLHALKGLCQVVLCVHNPCKYHWADIVDGRELLNQAAKPRFKEKQPLTAVAQAELHQFAQPLLASWGKQGRDYIRLLDEFDETRAKAERFADLHFDLFDEDENDTLLTQLQSDILNLRPLAESQQGRQRQATDQSILFQSCHSPQREVEVLHDQLLAAFAADPSLQPRDIMVMVPDINHYAPYIDAVFGQLAREDKRFIPYTIADQGLRQRNPMLQALELVLSAPQQRFTQSDVFDLLYVPAIQQRFAINQAQVVQLQQWSQAAGARWGLDAKQRQALGLDYSFNANSWQFALDRMLYGYAAGSQVEQPWQQIEPYAEVAGIAAQALGALANILQLLQHYWQALAQSQTPAQWHQLLQNLLDELFLAKADEEYLLLGRLRDTLDEWLSSTDEAEFHGDLRYNIVLDVWLSAVDEPNLQQRFMAGSVNFATLMPMRAIPFKRICLLGMNDQDYPRTSSKTDFDLMSYYTRPGDRSRREDDRYLFLEAMLSAREQFYISWVGQSAQDNSHLPPSVLVGQLQDHLNAVWGADCAAALTLNHRLQPFASSYFQAEADARYFSYAKEWLPLHQANTTAAAATLTPLPAYQAEAAFSLADLRTLLREPAQMLARRRLGVYLERVEQAATDVEQFTADNLVAWQQRDLLLQQLLQAETNSMSIAPTLLLQQSITRLRQRGHLPYGHAADPVLADSEAAVLTIYEHFCKLRDTKRPLSAERFSLSFAGYQLEDELNSLYHVADGQLLQIELNVSKVANFKARSYELVWRNVIVAYLKHLFASAALPNQLLSTVIIGEGSMLTLSPIAADEATRQLANLFKLLTEALSQPLPVALSLAEAWWKKSDKDQELTEQDLSKLYLGDDFIAGEQSKLGYLARFYTDAQSLLAANFVSYCQQFYQPMFALLQQGTATKLDAAQDAGDEA</sequence>
<proteinExistence type="inferred from homology"/>
<keyword evidence="6 10" id="KW-0269">Exonuclease</keyword>
<evidence type="ECO:0000313" key="13">
    <source>
        <dbReference type="Proteomes" id="UP000633814"/>
    </source>
</evidence>
<dbReference type="InterPro" id="IPR013986">
    <property type="entry name" value="DExx_box_DNA_helicase_dom_sf"/>
</dbReference>
<dbReference type="InterPro" id="IPR011335">
    <property type="entry name" value="Restrct_endonuc-II-like"/>
</dbReference>
<evidence type="ECO:0000256" key="3">
    <source>
        <dbReference type="ARBA" id="ARBA00022763"/>
    </source>
</evidence>
<dbReference type="Gene3D" id="1.10.10.160">
    <property type="match status" value="1"/>
</dbReference>
<evidence type="ECO:0000256" key="10">
    <source>
        <dbReference type="HAMAP-Rule" id="MF_01486"/>
    </source>
</evidence>
<dbReference type="InterPro" id="IPR027417">
    <property type="entry name" value="P-loop_NTPase"/>
</dbReference>
<evidence type="ECO:0000259" key="11">
    <source>
        <dbReference type="Pfam" id="PF17946"/>
    </source>
</evidence>
<keyword evidence="13" id="KW-1185">Reference proteome</keyword>
<keyword evidence="2 10" id="KW-0547">Nucleotide-binding</keyword>
<dbReference type="Proteomes" id="UP000633814">
    <property type="component" value="Unassembled WGS sequence"/>
</dbReference>
<keyword evidence="7 10" id="KW-0067">ATP-binding</keyword>
<comment type="subunit">
    <text evidence="10">Heterotrimer of RecB, RecC and RecD. All subunits contribute to DNA-binding.</text>
</comment>
<dbReference type="NCBIfam" id="TIGR01450">
    <property type="entry name" value="recC"/>
    <property type="match status" value="1"/>
</dbReference>
<dbReference type="Gene3D" id="1.10.10.990">
    <property type="match status" value="1"/>
</dbReference>
<dbReference type="EMBL" id="JAEINI020000013">
    <property type="protein sequence ID" value="MCB5228031.1"/>
    <property type="molecule type" value="Genomic_DNA"/>
</dbReference>
<dbReference type="PIRSF" id="PIRSF000980">
    <property type="entry name" value="RecC"/>
    <property type="match status" value="1"/>
</dbReference>
<dbReference type="Gene3D" id="3.40.50.10930">
    <property type="match status" value="1"/>
</dbReference>
<dbReference type="SUPFAM" id="SSF52540">
    <property type="entry name" value="P-loop containing nucleoside triphosphate hydrolases"/>
    <property type="match status" value="2"/>
</dbReference>
<evidence type="ECO:0000256" key="4">
    <source>
        <dbReference type="ARBA" id="ARBA00022801"/>
    </source>
</evidence>
<comment type="similarity">
    <text evidence="10">Belongs to the RecC family.</text>
</comment>